<accession>A0ABS6EBI6</accession>
<keyword evidence="2" id="KW-1185">Reference proteome</keyword>
<dbReference type="Proteomes" id="UP000749471">
    <property type="component" value="Unassembled WGS sequence"/>
</dbReference>
<evidence type="ECO:0000313" key="2">
    <source>
        <dbReference type="Proteomes" id="UP000749471"/>
    </source>
</evidence>
<evidence type="ECO:0000313" key="1">
    <source>
        <dbReference type="EMBL" id="MBU5440285.1"/>
    </source>
</evidence>
<dbReference type="InterPro" id="IPR022555">
    <property type="entry name" value="DUF2577"/>
</dbReference>
<gene>
    <name evidence="1" type="ORF">KQI42_20020</name>
</gene>
<organism evidence="1 2">
    <name type="scientific">Tissierella simiarum</name>
    <dbReference type="NCBI Taxonomy" id="2841534"/>
    <lineage>
        <taxon>Bacteria</taxon>
        <taxon>Bacillati</taxon>
        <taxon>Bacillota</taxon>
        <taxon>Tissierellia</taxon>
        <taxon>Tissierellales</taxon>
        <taxon>Tissierellaceae</taxon>
        <taxon>Tissierella</taxon>
    </lineage>
</organism>
<reference evidence="1 2" key="1">
    <citation type="submission" date="2021-06" db="EMBL/GenBank/DDBJ databases">
        <authorList>
            <person name="Sun Q."/>
            <person name="Li D."/>
        </authorList>
    </citation>
    <scope>NUCLEOTIDE SEQUENCE [LARGE SCALE GENOMIC DNA]</scope>
    <source>
        <strain evidence="1 2">MSJ-40</strain>
    </source>
</reference>
<dbReference type="EMBL" id="JAHLPM010000031">
    <property type="protein sequence ID" value="MBU5440285.1"/>
    <property type="molecule type" value="Genomic_DNA"/>
</dbReference>
<dbReference type="Pfam" id="PF10844">
    <property type="entry name" value="DUF2577"/>
    <property type="match status" value="1"/>
</dbReference>
<sequence>MIKQIQTIIHNYLEAKKLTDSVIGTIEEVSPKLKVNIDNKFVIDEDFIHVLSNLELTNDDVGKRLLLLRVQDGQFFIVLDRY</sequence>
<name>A0ABS6EBI6_9FIRM</name>
<protein>
    <submittedName>
        <fullName evidence="1">DUF2577 domain-containing protein</fullName>
    </submittedName>
</protein>
<comment type="caution">
    <text evidence="1">The sequence shown here is derived from an EMBL/GenBank/DDBJ whole genome shotgun (WGS) entry which is preliminary data.</text>
</comment>
<dbReference type="RefSeq" id="WP_216522386.1">
    <property type="nucleotide sequence ID" value="NZ_JAHLPM010000031.1"/>
</dbReference>
<proteinExistence type="predicted"/>